<proteinExistence type="predicted"/>
<feature type="domain" description="SRCR" evidence="7">
    <location>
        <begin position="371"/>
        <end position="470"/>
    </location>
</feature>
<dbReference type="SUPFAM" id="SSF56436">
    <property type="entry name" value="C-type lectin-like"/>
    <property type="match status" value="1"/>
</dbReference>
<evidence type="ECO:0000256" key="5">
    <source>
        <dbReference type="PROSITE-ProRule" id="PRU00196"/>
    </source>
</evidence>
<evidence type="ECO:0000256" key="4">
    <source>
        <dbReference type="ARBA" id="ARBA00023180"/>
    </source>
</evidence>
<dbReference type="InterPro" id="IPR053243">
    <property type="entry name" value="SJ_maturation_regulator"/>
</dbReference>
<evidence type="ECO:0000256" key="1">
    <source>
        <dbReference type="ARBA" id="ARBA00022729"/>
    </source>
</evidence>
<dbReference type="InterPro" id="IPR016187">
    <property type="entry name" value="CTDL_fold"/>
</dbReference>
<dbReference type="PRINTS" id="PR00258">
    <property type="entry name" value="SPERACTRCPTR"/>
</dbReference>
<dbReference type="Proteomes" id="UP000683360">
    <property type="component" value="Unassembled WGS sequence"/>
</dbReference>
<keyword evidence="9" id="KW-1185">Reference proteome</keyword>
<feature type="disulfide bond" evidence="5">
    <location>
        <begin position="242"/>
        <end position="252"/>
    </location>
</feature>
<comment type="caution">
    <text evidence="8">The sequence shown here is derived from an EMBL/GenBank/DDBJ whole genome shotgun (WGS) entry which is preliminary data.</text>
</comment>
<organism evidence="8 9">
    <name type="scientific">Mytilus edulis</name>
    <name type="common">Blue mussel</name>
    <dbReference type="NCBI Taxonomy" id="6550"/>
    <lineage>
        <taxon>Eukaryota</taxon>
        <taxon>Metazoa</taxon>
        <taxon>Spiralia</taxon>
        <taxon>Lophotrochozoa</taxon>
        <taxon>Mollusca</taxon>
        <taxon>Bivalvia</taxon>
        <taxon>Autobranchia</taxon>
        <taxon>Pteriomorphia</taxon>
        <taxon>Mytilida</taxon>
        <taxon>Mytiloidea</taxon>
        <taxon>Mytilidae</taxon>
        <taxon>Mytilinae</taxon>
        <taxon>Mytilus</taxon>
    </lineage>
</organism>
<feature type="domain" description="SRCR" evidence="7">
    <location>
        <begin position="317"/>
        <end position="359"/>
    </location>
</feature>
<feature type="disulfide bond" evidence="5">
    <location>
        <begin position="439"/>
        <end position="449"/>
    </location>
</feature>
<feature type="domain" description="SRCR" evidence="7">
    <location>
        <begin position="174"/>
        <end position="273"/>
    </location>
</feature>
<dbReference type="InterPro" id="IPR001304">
    <property type="entry name" value="C-type_lectin-like"/>
</dbReference>
<feature type="disulfide bond" evidence="5">
    <location>
        <begin position="328"/>
        <end position="338"/>
    </location>
</feature>
<keyword evidence="1" id="KW-0732">Signal</keyword>
<dbReference type="InterPro" id="IPR036772">
    <property type="entry name" value="SRCR-like_dom_sf"/>
</dbReference>
<dbReference type="CDD" id="cd00037">
    <property type="entry name" value="CLECT"/>
    <property type="match status" value="1"/>
</dbReference>
<evidence type="ECO:0000313" key="8">
    <source>
        <dbReference type="EMBL" id="CAG2253240.1"/>
    </source>
</evidence>
<dbReference type="EMBL" id="CAJPWZ010003147">
    <property type="protein sequence ID" value="CAG2253240.1"/>
    <property type="molecule type" value="Genomic_DNA"/>
</dbReference>
<keyword evidence="2" id="KW-0677">Repeat</keyword>
<evidence type="ECO:0000256" key="3">
    <source>
        <dbReference type="ARBA" id="ARBA00023157"/>
    </source>
</evidence>
<dbReference type="OrthoDB" id="6286334at2759"/>
<dbReference type="PROSITE" id="PS50041">
    <property type="entry name" value="C_TYPE_LECTIN_2"/>
    <property type="match status" value="1"/>
</dbReference>
<gene>
    <name evidence="8" type="ORF">MEDL_64796</name>
</gene>
<dbReference type="Gene3D" id="3.10.100.10">
    <property type="entry name" value="Mannose-Binding Protein A, subunit A"/>
    <property type="match status" value="1"/>
</dbReference>
<evidence type="ECO:0000259" key="7">
    <source>
        <dbReference type="PROSITE" id="PS50287"/>
    </source>
</evidence>
<protein>
    <submittedName>
        <fullName evidence="8">Uncharacterized protein</fullName>
    </submittedName>
</protein>
<dbReference type="SMART" id="SM00202">
    <property type="entry name" value="SR"/>
    <property type="match status" value="3"/>
</dbReference>
<dbReference type="Gene3D" id="3.10.250.10">
    <property type="entry name" value="SRCR-like domain"/>
    <property type="match status" value="4"/>
</dbReference>
<reference evidence="8" key="1">
    <citation type="submission" date="2021-03" db="EMBL/GenBank/DDBJ databases">
        <authorList>
            <person name="Bekaert M."/>
        </authorList>
    </citation>
    <scope>NUCLEOTIDE SEQUENCE</scope>
</reference>
<sequence length="578" mass="64425">MAEEVSYANWNTTAPQTHTGVAVVMTKSDLTWRERHMADRSAHALCQVNYLPIMLGMPYADAEAECLNTVSETFWIGLTLNGTNYTWSDGTPALFTDWSLNKPDKLDIAQCVIIVGTEFKWDNPTNNRFPISNDIDQIGDITTTTIGANYPDTPTTISATYPPISTTSVSAGDLRMISTSETNKGRLEIYHEGEWGTICNRGFDHVDAAVACRQLGYCSGKALPSNMVENGQGTIWFDKFECSGLEHTLINCSYSTDLTSHCSHPYDVGLHCYHSCPAEEDEVPDRLFPQTWWIMDKEPFGSITSGQALPSNMVDNGQGTIWFDNVACSGSEHKLINCSFSLDLTSHCSHSYDVGLHCYHSCPAEEDEGVLRLINSTIENKGRLEINYKGEWGTICNRGFHHVDAAVACRQLGYCSGQALPSNMVDNGQGTIWFDNVACSGSEHKLINCSFSLDLTSHCSHSYDVGLHCYHSCPAEEDEGVLRLINSTIENKGRLEINYKGEWGTICNRGFHHVDAAVACRQLGYWCVLRIKQNHKYIHEFKSVGSIYLRPSLKCVSRFDCLTDQNNRNMDGFLITHQ</sequence>
<feature type="domain" description="C-type lectin" evidence="6">
    <location>
        <begin position="42"/>
        <end position="123"/>
    </location>
</feature>
<keyword evidence="3 5" id="KW-1015">Disulfide bond</keyword>
<dbReference type="Pfam" id="PF00530">
    <property type="entry name" value="SRCR"/>
    <property type="match status" value="4"/>
</dbReference>
<dbReference type="AlphaFoldDB" id="A0A8S3V533"/>
<accession>A0A8S3V533</accession>
<dbReference type="InterPro" id="IPR016186">
    <property type="entry name" value="C-type_lectin-like/link_sf"/>
</dbReference>
<evidence type="ECO:0000256" key="2">
    <source>
        <dbReference type="ARBA" id="ARBA00022737"/>
    </source>
</evidence>
<evidence type="ECO:0000313" key="9">
    <source>
        <dbReference type="Proteomes" id="UP000683360"/>
    </source>
</evidence>
<evidence type="ECO:0000259" key="6">
    <source>
        <dbReference type="PROSITE" id="PS50041"/>
    </source>
</evidence>
<dbReference type="PROSITE" id="PS50287">
    <property type="entry name" value="SRCR_2"/>
    <property type="match status" value="4"/>
</dbReference>
<dbReference type="InterPro" id="IPR001190">
    <property type="entry name" value="SRCR"/>
</dbReference>
<dbReference type="PANTHER" id="PTHR47653:SF1">
    <property type="entry name" value="DELETED IN MALIGNANT BRAIN TUMORS 1 PROTEIN"/>
    <property type="match status" value="1"/>
</dbReference>
<dbReference type="GO" id="GO:0016020">
    <property type="term" value="C:membrane"/>
    <property type="evidence" value="ECO:0007669"/>
    <property type="project" value="InterPro"/>
</dbReference>
<dbReference type="GO" id="GO:0045217">
    <property type="term" value="P:cell-cell junction maintenance"/>
    <property type="evidence" value="ECO:0007669"/>
    <property type="project" value="TreeGrafter"/>
</dbReference>
<dbReference type="FunFam" id="3.10.250.10:FF:000001">
    <property type="entry name" value="Lysyl oxidase 4 isoform X1"/>
    <property type="match status" value="2"/>
</dbReference>
<dbReference type="SUPFAM" id="SSF56487">
    <property type="entry name" value="SRCR-like"/>
    <property type="match status" value="4"/>
</dbReference>
<comment type="caution">
    <text evidence="5">Lacks conserved residue(s) required for the propagation of feature annotation.</text>
</comment>
<keyword evidence="4" id="KW-0325">Glycoprotein</keyword>
<feature type="domain" description="SRCR" evidence="7">
    <location>
        <begin position="482"/>
        <end position="578"/>
    </location>
</feature>
<dbReference type="PANTHER" id="PTHR47653">
    <property type="entry name" value="PROTEIN BARK BEETLE"/>
    <property type="match status" value="1"/>
</dbReference>
<name>A0A8S3V533_MYTED</name>